<sequence>MRAGGAILQNIQNVPRSQTLNEIQSRSIVVKKRTPRLSSHQSVGRKPSIQSIVSNETSRLSVDVDKSVYSLLMTPLISQDKTIRVRSKLLRINSDQEKMAFNEKQVSNQEQFDLFCRRSLTDRAKEWTLRRRRDANSHLNDVSGDALEELHRESDPMDEETESSGYSDFYAYVFAHGVHHRVDHIFHKALTTFEKSARRKGLNGVLFSSILNRIVLRRESEKVLQLCLSLSEREESLEEPIYHILFKNCKAEAEMWKNEYPQVQPPETEMNGVTAGEVENQAKGAERGETPEDREIMELFEQYHLWNKTSRPRGQSQIHSIFSSSAGSYGELSTAESTLVESWMLRQDKPTEGQRLTEDQIQSFYQMLLEEKTQVANNYAVKKMSSTREHANQI</sequence>
<evidence type="ECO:0000313" key="1">
    <source>
        <dbReference type="EMBL" id="PRP80435.1"/>
    </source>
</evidence>
<name>A0A2P6N914_9EUKA</name>
<dbReference type="AlphaFoldDB" id="A0A2P6N914"/>
<accession>A0A2P6N914</accession>
<dbReference type="Proteomes" id="UP000241769">
    <property type="component" value="Unassembled WGS sequence"/>
</dbReference>
<proteinExistence type="predicted"/>
<reference evidence="1 2" key="1">
    <citation type="journal article" date="2018" name="Genome Biol. Evol.">
        <title>Multiple Roots of Fruiting Body Formation in Amoebozoa.</title>
        <authorList>
            <person name="Hillmann F."/>
            <person name="Forbes G."/>
            <person name="Novohradska S."/>
            <person name="Ferling I."/>
            <person name="Riege K."/>
            <person name="Groth M."/>
            <person name="Westermann M."/>
            <person name="Marz M."/>
            <person name="Spaller T."/>
            <person name="Winckler T."/>
            <person name="Schaap P."/>
            <person name="Glockner G."/>
        </authorList>
    </citation>
    <scope>NUCLEOTIDE SEQUENCE [LARGE SCALE GENOMIC DNA]</scope>
    <source>
        <strain evidence="1 2">Jena</strain>
    </source>
</reference>
<evidence type="ECO:0000313" key="2">
    <source>
        <dbReference type="Proteomes" id="UP000241769"/>
    </source>
</evidence>
<protein>
    <submittedName>
        <fullName evidence="1">Uncharacterized protein</fullName>
    </submittedName>
</protein>
<keyword evidence="2" id="KW-1185">Reference proteome</keyword>
<gene>
    <name evidence="1" type="ORF">PROFUN_11890</name>
</gene>
<organism evidence="1 2">
    <name type="scientific">Planoprotostelium fungivorum</name>
    <dbReference type="NCBI Taxonomy" id="1890364"/>
    <lineage>
        <taxon>Eukaryota</taxon>
        <taxon>Amoebozoa</taxon>
        <taxon>Evosea</taxon>
        <taxon>Variosea</taxon>
        <taxon>Cavosteliida</taxon>
        <taxon>Cavosteliaceae</taxon>
        <taxon>Planoprotostelium</taxon>
    </lineage>
</organism>
<dbReference type="EMBL" id="MDYQ01000149">
    <property type="protein sequence ID" value="PRP80435.1"/>
    <property type="molecule type" value="Genomic_DNA"/>
</dbReference>
<comment type="caution">
    <text evidence="1">The sequence shown here is derived from an EMBL/GenBank/DDBJ whole genome shotgun (WGS) entry which is preliminary data.</text>
</comment>
<dbReference type="InParanoid" id="A0A2P6N914"/>